<dbReference type="GO" id="GO:0004721">
    <property type="term" value="F:phosphoprotein phosphatase activity"/>
    <property type="evidence" value="ECO:0007669"/>
    <property type="project" value="InterPro"/>
</dbReference>
<dbReference type="PROSITE" id="PS00383">
    <property type="entry name" value="TYR_PHOSPHATASE_1"/>
    <property type="match status" value="1"/>
</dbReference>
<dbReference type="Gene3D" id="3.90.190.10">
    <property type="entry name" value="Protein tyrosine phosphatase superfamily"/>
    <property type="match status" value="1"/>
</dbReference>
<dbReference type="eggNOG" id="COG2365">
    <property type="taxonomic scope" value="Bacteria"/>
</dbReference>
<sequence length="226" mass="24922">MFRAGHLADLSLADLTVVADLGISHLYDFRRGFEQEHKPNHPSVLATVDHVIHLDITPGNHSGSLEVVTHTGSLPAETHQFMCDINRELALSHQSSFKRVFEGLLTDPDAIVLVHCAAGKDRTGFAAALILLALGVELDVVMQDYLLTQRYFLPHEQIPALRDKYGFDGVKDEVLEPIVATRREYLQAGVDAMLEHSGSVEGYLLDAFGVGAVERQLLSERLTETV</sequence>
<organism evidence="2 3">
    <name type="scientific">Aequoribacter fuscus</name>
    <dbReference type="NCBI Taxonomy" id="2518989"/>
    <lineage>
        <taxon>Bacteria</taxon>
        <taxon>Pseudomonadati</taxon>
        <taxon>Pseudomonadota</taxon>
        <taxon>Gammaproteobacteria</taxon>
        <taxon>Cellvibrionales</taxon>
        <taxon>Halieaceae</taxon>
        <taxon>Aequoribacter</taxon>
    </lineage>
</organism>
<evidence type="ECO:0000313" key="3">
    <source>
        <dbReference type="Proteomes" id="UP000005615"/>
    </source>
</evidence>
<evidence type="ECO:0000259" key="1">
    <source>
        <dbReference type="PROSITE" id="PS50056"/>
    </source>
</evidence>
<keyword evidence="3" id="KW-1185">Reference proteome</keyword>
<evidence type="ECO:0000313" key="2">
    <source>
        <dbReference type="EMBL" id="EGG30882.1"/>
    </source>
</evidence>
<protein>
    <submittedName>
        <fullName evidence="2">Protein-tyrosine phosphatase</fullName>
    </submittedName>
</protein>
<name>F3KYE7_9GAMM</name>
<dbReference type="EMBL" id="AEIG01000003">
    <property type="protein sequence ID" value="EGG30882.1"/>
    <property type="molecule type" value="Genomic_DNA"/>
</dbReference>
<dbReference type="Proteomes" id="UP000005615">
    <property type="component" value="Unassembled WGS sequence"/>
</dbReference>
<dbReference type="InterPro" id="IPR026893">
    <property type="entry name" value="Tyr/Ser_Pase_IphP-type"/>
</dbReference>
<reference evidence="2 3" key="1">
    <citation type="journal article" date="2011" name="J. Bacteriol.">
        <title>Genome sequence of strain IMCC3088, a proteorhodopsin-containing marine bacterium belonging to the OM60/NOR5 clade.</title>
        <authorList>
            <person name="Jang Y."/>
            <person name="Oh H.M."/>
            <person name="Kang I."/>
            <person name="Lee K."/>
            <person name="Yang S.J."/>
            <person name="Cho J.C."/>
        </authorList>
    </citation>
    <scope>NUCLEOTIDE SEQUENCE [LARGE SCALE GENOMIC DNA]</scope>
    <source>
        <strain evidence="2 3">IMCC3088</strain>
    </source>
</reference>
<dbReference type="PROSITE" id="PS50056">
    <property type="entry name" value="TYR_PHOSPHATASE_2"/>
    <property type="match status" value="1"/>
</dbReference>
<accession>F3KYE7</accession>
<dbReference type="Pfam" id="PF13350">
    <property type="entry name" value="Y_phosphatase3"/>
    <property type="match status" value="1"/>
</dbReference>
<dbReference type="InterPro" id="IPR029021">
    <property type="entry name" value="Prot-tyrosine_phosphatase-like"/>
</dbReference>
<feature type="domain" description="Tyrosine specific protein phosphatases" evidence="1">
    <location>
        <begin position="95"/>
        <end position="150"/>
    </location>
</feature>
<dbReference type="AlphaFoldDB" id="F3KYE7"/>
<proteinExistence type="predicted"/>
<dbReference type="InterPro" id="IPR000387">
    <property type="entry name" value="Tyr_Pase_dom"/>
</dbReference>
<gene>
    <name evidence="2" type="ORF">IMCC3088_1542</name>
</gene>
<dbReference type="STRING" id="2518989.IMCC3088_1542"/>
<dbReference type="InterPro" id="IPR016130">
    <property type="entry name" value="Tyr_Pase_AS"/>
</dbReference>
<dbReference type="SUPFAM" id="SSF52799">
    <property type="entry name" value="(Phosphotyrosine protein) phosphatases II"/>
    <property type="match status" value="1"/>
</dbReference>
<comment type="caution">
    <text evidence="2">The sequence shown here is derived from an EMBL/GenBank/DDBJ whole genome shotgun (WGS) entry which is preliminary data.</text>
</comment>